<comment type="caution">
    <text evidence="9">The sequence shown here is derived from an EMBL/GenBank/DDBJ whole genome shotgun (WGS) entry which is preliminary data.</text>
</comment>
<keyword evidence="5 7" id="KW-1133">Transmembrane helix</keyword>
<keyword evidence="3" id="KW-0997">Cell inner membrane</keyword>
<evidence type="ECO:0000313" key="9">
    <source>
        <dbReference type="EMBL" id="MPN48081.1"/>
    </source>
</evidence>
<dbReference type="EMBL" id="VSSQ01110072">
    <property type="protein sequence ID" value="MPN48081.1"/>
    <property type="molecule type" value="Genomic_DNA"/>
</dbReference>
<dbReference type="Pfam" id="PF06808">
    <property type="entry name" value="DctM"/>
    <property type="match status" value="1"/>
</dbReference>
<dbReference type="InterPro" id="IPR004681">
    <property type="entry name" value="TRAP_DctM"/>
</dbReference>
<evidence type="ECO:0000259" key="8">
    <source>
        <dbReference type="Pfam" id="PF06808"/>
    </source>
</evidence>
<feature type="transmembrane region" description="Helical" evidence="7">
    <location>
        <begin position="85"/>
        <end position="109"/>
    </location>
</feature>
<sequence>MIINALLLINGCFMELTASTFIYIPVMFPLVQAAGINPIQFGIIAVLNMTLGLLTPPLGINLFIAKGIDRRSDFTGICKAVLPMFGLLVGILMLVTFFPGLSTGLLSLLGGK</sequence>
<evidence type="ECO:0000256" key="5">
    <source>
        <dbReference type="ARBA" id="ARBA00022989"/>
    </source>
</evidence>
<dbReference type="GO" id="GO:0005886">
    <property type="term" value="C:plasma membrane"/>
    <property type="evidence" value="ECO:0007669"/>
    <property type="project" value="UniProtKB-SubCell"/>
</dbReference>
<feature type="domain" description="TRAP C4-dicarboxylate transport system permease DctM subunit" evidence="8">
    <location>
        <begin position="2"/>
        <end position="101"/>
    </location>
</feature>
<keyword evidence="6 7" id="KW-0472">Membrane</keyword>
<feature type="transmembrane region" description="Helical" evidence="7">
    <location>
        <begin position="7"/>
        <end position="28"/>
    </location>
</feature>
<evidence type="ECO:0000256" key="4">
    <source>
        <dbReference type="ARBA" id="ARBA00022692"/>
    </source>
</evidence>
<protein>
    <submittedName>
        <fullName evidence="9">C4-dicarboxylate TRAP transporter large permease protein DctM</fullName>
    </submittedName>
</protein>
<comment type="subcellular location">
    <subcellularLocation>
        <location evidence="1">Cell inner membrane</location>
        <topology evidence="1">Multi-pass membrane protein</topology>
    </subcellularLocation>
</comment>
<dbReference type="GO" id="GO:0022857">
    <property type="term" value="F:transmembrane transporter activity"/>
    <property type="evidence" value="ECO:0007669"/>
    <property type="project" value="TreeGrafter"/>
</dbReference>
<evidence type="ECO:0000256" key="6">
    <source>
        <dbReference type="ARBA" id="ARBA00023136"/>
    </source>
</evidence>
<dbReference type="InterPro" id="IPR010656">
    <property type="entry name" value="DctM"/>
</dbReference>
<evidence type="ECO:0000256" key="3">
    <source>
        <dbReference type="ARBA" id="ARBA00022519"/>
    </source>
</evidence>
<dbReference type="AlphaFoldDB" id="A0A645I9R6"/>
<keyword evidence="4 7" id="KW-0812">Transmembrane</keyword>
<gene>
    <name evidence="9" type="primary">dctM_99</name>
    <name evidence="9" type="ORF">SDC9_195685</name>
</gene>
<feature type="transmembrane region" description="Helical" evidence="7">
    <location>
        <begin position="40"/>
        <end position="64"/>
    </location>
</feature>
<reference evidence="9" key="1">
    <citation type="submission" date="2019-08" db="EMBL/GenBank/DDBJ databases">
        <authorList>
            <person name="Kucharzyk K."/>
            <person name="Murdoch R.W."/>
            <person name="Higgins S."/>
            <person name="Loffler F."/>
        </authorList>
    </citation>
    <scope>NUCLEOTIDE SEQUENCE</scope>
</reference>
<evidence type="ECO:0000256" key="1">
    <source>
        <dbReference type="ARBA" id="ARBA00004429"/>
    </source>
</evidence>
<dbReference type="PANTHER" id="PTHR33362:SF3">
    <property type="entry name" value="SIALIC ACID TRAP TRANSPORTER PERMEASE PROTEIN SIAT"/>
    <property type="match status" value="1"/>
</dbReference>
<dbReference type="PANTHER" id="PTHR33362">
    <property type="entry name" value="SIALIC ACID TRAP TRANSPORTER PERMEASE PROTEIN SIAT-RELATED"/>
    <property type="match status" value="1"/>
</dbReference>
<evidence type="ECO:0000256" key="2">
    <source>
        <dbReference type="ARBA" id="ARBA00022475"/>
    </source>
</evidence>
<organism evidence="9">
    <name type="scientific">bioreactor metagenome</name>
    <dbReference type="NCBI Taxonomy" id="1076179"/>
    <lineage>
        <taxon>unclassified sequences</taxon>
        <taxon>metagenomes</taxon>
        <taxon>ecological metagenomes</taxon>
    </lineage>
</organism>
<evidence type="ECO:0000256" key="7">
    <source>
        <dbReference type="SAM" id="Phobius"/>
    </source>
</evidence>
<keyword evidence="2" id="KW-1003">Cell membrane</keyword>
<proteinExistence type="predicted"/>
<accession>A0A645I9R6</accession>
<name>A0A645I9R6_9ZZZZ</name>